<evidence type="ECO:0000313" key="4">
    <source>
        <dbReference type="EMBL" id="PKU29687.1"/>
    </source>
</evidence>
<sequence length="260" mass="29850">MENLCKDEFPTLKKLTSAEVLMIWDSVSEHVRQHLAQDMAVQLLGIGTFYVLKDYMCTVNSEVLLVRRPVFRMSRVITDECNLRYTEEDVPADVTVVPLRCEELSACARLPFTTVQCCVYEIVTSFFRATSKRQDTDFIFKAIGILSIRNRKVMMRFFDDFLLDVDGSEKLLEALLSNPERRHLVASSRETPDFRVGPGGVFVLPQFDFMLPPEEEALVPSVGPLKATEDREEEEEKKEEEEKEEGDEHIKTDDNVTLDL</sequence>
<proteinExistence type="predicted"/>
<dbReference type="Pfam" id="PF14908">
    <property type="entry name" value="HU-CCDC81_euk_1"/>
    <property type="match status" value="1"/>
</dbReference>
<dbReference type="InterPro" id="IPR040673">
    <property type="entry name" value="CCDC81_HU_dom_2"/>
</dbReference>
<dbReference type="PANTHER" id="PTHR14362:SF2">
    <property type="entry name" value="COILED-COIL DOMAIN-CONTAINING PROTEIN 81"/>
    <property type="match status" value="1"/>
</dbReference>
<dbReference type="GO" id="GO:0005815">
    <property type="term" value="C:microtubule organizing center"/>
    <property type="evidence" value="ECO:0007669"/>
    <property type="project" value="TreeGrafter"/>
</dbReference>
<feature type="compositionally biased region" description="Acidic residues" evidence="1">
    <location>
        <begin position="230"/>
        <end position="245"/>
    </location>
</feature>
<feature type="region of interest" description="Disordered" evidence="1">
    <location>
        <begin position="216"/>
        <end position="260"/>
    </location>
</feature>
<evidence type="ECO:0000259" key="2">
    <source>
        <dbReference type="Pfam" id="PF14908"/>
    </source>
</evidence>
<feature type="domain" description="CCDC81 HU" evidence="2">
    <location>
        <begin position="6"/>
        <end position="76"/>
    </location>
</feature>
<keyword evidence="5" id="KW-1185">Reference proteome</keyword>
<dbReference type="Pfam" id="PF18289">
    <property type="entry name" value="HU-CCDC81_euk_2"/>
    <property type="match status" value="1"/>
</dbReference>
<name>A0A2I0T7B4_LIMLA</name>
<reference evidence="5" key="2">
    <citation type="submission" date="2017-12" db="EMBL/GenBank/DDBJ databases">
        <title>Genome sequence of the Bar-tailed Godwit (Limosa lapponica baueri).</title>
        <authorList>
            <person name="Lima N.C.B."/>
            <person name="Parody-Merino A.M."/>
            <person name="Battley P.F."/>
            <person name="Fidler A.E."/>
            <person name="Prosdocimi F."/>
        </authorList>
    </citation>
    <scope>NUCLEOTIDE SEQUENCE [LARGE SCALE GENOMIC DNA]</scope>
</reference>
<dbReference type="PANTHER" id="PTHR14362">
    <property type="entry name" value="COILED-COIL DOMAIN-CONTAINING PROTEIN 81"/>
    <property type="match status" value="1"/>
</dbReference>
<accession>A0A2I0T7B4</accession>
<evidence type="ECO:0000256" key="1">
    <source>
        <dbReference type="SAM" id="MobiDB-lite"/>
    </source>
</evidence>
<evidence type="ECO:0000259" key="3">
    <source>
        <dbReference type="Pfam" id="PF18289"/>
    </source>
</evidence>
<organism evidence="4 5">
    <name type="scientific">Limosa lapponica baueri</name>
    <dbReference type="NCBI Taxonomy" id="1758121"/>
    <lineage>
        <taxon>Eukaryota</taxon>
        <taxon>Metazoa</taxon>
        <taxon>Chordata</taxon>
        <taxon>Craniata</taxon>
        <taxon>Vertebrata</taxon>
        <taxon>Euteleostomi</taxon>
        <taxon>Archelosauria</taxon>
        <taxon>Archosauria</taxon>
        <taxon>Dinosauria</taxon>
        <taxon>Saurischia</taxon>
        <taxon>Theropoda</taxon>
        <taxon>Coelurosauria</taxon>
        <taxon>Aves</taxon>
        <taxon>Neognathae</taxon>
        <taxon>Neoaves</taxon>
        <taxon>Charadriiformes</taxon>
        <taxon>Scolopacidae</taxon>
        <taxon>Limosa</taxon>
    </lineage>
</organism>
<reference evidence="5" key="1">
    <citation type="submission" date="2017-11" db="EMBL/GenBank/DDBJ databases">
        <authorList>
            <person name="Lima N.C."/>
            <person name="Parody-Merino A.M."/>
            <person name="Battley P.F."/>
            <person name="Fidler A.E."/>
            <person name="Prosdocimi F."/>
        </authorList>
    </citation>
    <scope>NUCLEOTIDE SEQUENCE [LARGE SCALE GENOMIC DNA]</scope>
</reference>
<protein>
    <submittedName>
        <fullName evidence="4">Coiled-coil domain-containing protein 81</fullName>
    </submittedName>
</protein>
<dbReference type="OrthoDB" id="125906at2759"/>
<dbReference type="EMBL" id="KZ516466">
    <property type="protein sequence ID" value="PKU29687.1"/>
    <property type="molecule type" value="Genomic_DNA"/>
</dbReference>
<dbReference type="Proteomes" id="UP000233556">
    <property type="component" value="Unassembled WGS sequence"/>
</dbReference>
<dbReference type="InterPro" id="IPR026295">
    <property type="entry name" value="CCD81"/>
</dbReference>
<dbReference type="AlphaFoldDB" id="A0A2I0T7B4"/>
<gene>
    <name evidence="4" type="ORF">llap_20009</name>
</gene>
<dbReference type="InterPro" id="IPR028034">
    <property type="entry name" value="HU-CCDC81"/>
</dbReference>
<evidence type="ECO:0000313" key="5">
    <source>
        <dbReference type="Proteomes" id="UP000233556"/>
    </source>
</evidence>
<feature type="domain" description="CCDC81 HU" evidence="3">
    <location>
        <begin position="96"/>
        <end position="168"/>
    </location>
</feature>